<feature type="non-terminal residue" evidence="1">
    <location>
        <position position="113"/>
    </location>
</feature>
<dbReference type="Gene3D" id="2.30.29.30">
    <property type="entry name" value="Pleckstrin-homology domain (PH domain)/Phosphotyrosine-binding domain (PTB)"/>
    <property type="match status" value="1"/>
</dbReference>
<proteinExistence type="predicted"/>
<evidence type="ECO:0000313" key="1">
    <source>
        <dbReference type="EMBL" id="KFM07648.1"/>
    </source>
</evidence>
<dbReference type="Proteomes" id="UP000053286">
    <property type="component" value="Unassembled WGS sequence"/>
</dbReference>
<feature type="non-terminal residue" evidence="1">
    <location>
        <position position="1"/>
    </location>
</feature>
<dbReference type="SUPFAM" id="SSF50729">
    <property type="entry name" value="PH domain-like"/>
    <property type="match status" value="1"/>
</dbReference>
<dbReference type="InterPro" id="IPR011993">
    <property type="entry name" value="PH-like_dom_sf"/>
</dbReference>
<gene>
    <name evidence="1" type="ORF">AS27_06376</name>
</gene>
<evidence type="ECO:0008006" key="3">
    <source>
        <dbReference type="Google" id="ProtNLM"/>
    </source>
</evidence>
<organism evidence="1 2">
    <name type="scientific">Aptenodytes forsteri</name>
    <name type="common">Emperor penguin</name>
    <dbReference type="NCBI Taxonomy" id="9233"/>
    <lineage>
        <taxon>Eukaryota</taxon>
        <taxon>Metazoa</taxon>
        <taxon>Chordata</taxon>
        <taxon>Craniata</taxon>
        <taxon>Vertebrata</taxon>
        <taxon>Euteleostomi</taxon>
        <taxon>Archelosauria</taxon>
        <taxon>Archosauria</taxon>
        <taxon>Dinosauria</taxon>
        <taxon>Saurischia</taxon>
        <taxon>Theropoda</taxon>
        <taxon>Coelurosauria</taxon>
        <taxon>Aves</taxon>
        <taxon>Neognathae</taxon>
        <taxon>Neoaves</taxon>
        <taxon>Aequornithes</taxon>
        <taxon>Sphenisciformes</taxon>
        <taxon>Spheniscidae</taxon>
        <taxon>Aptenodytes</taxon>
    </lineage>
</organism>
<keyword evidence="2" id="KW-1185">Reference proteome</keyword>
<dbReference type="STRING" id="9233.A0A087R2E4"/>
<evidence type="ECO:0000313" key="2">
    <source>
        <dbReference type="Proteomes" id="UP000053286"/>
    </source>
</evidence>
<sequence length="113" mass="12698">QYGGKEVLDWAIPTMLERHSAAREVLFDVKETEVLVREKTSPKLLCRYPYPTISCVGRCVDSSNLFAFCVAASPESPDGSTFDCLVFASSSEQECEEIIRRIAAGFKHTEWFV</sequence>
<dbReference type="AlphaFoldDB" id="A0A087R2E4"/>
<name>A0A087R2E4_APTFO</name>
<dbReference type="EMBL" id="KL226062">
    <property type="protein sequence ID" value="KFM07648.1"/>
    <property type="molecule type" value="Genomic_DNA"/>
</dbReference>
<reference evidence="1 2" key="1">
    <citation type="submission" date="2014-04" db="EMBL/GenBank/DDBJ databases">
        <title>Genome evolution of avian class.</title>
        <authorList>
            <person name="Zhang G."/>
            <person name="Li C."/>
        </authorList>
    </citation>
    <scope>NUCLEOTIDE SEQUENCE [LARGE SCALE GENOMIC DNA]</scope>
    <source>
        <strain evidence="1">BGI_AS27</strain>
    </source>
</reference>
<protein>
    <recommendedName>
        <fullName evidence="3">PID domain-containing protein</fullName>
    </recommendedName>
</protein>
<accession>A0A087R2E4</accession>